<name>A0A3Q9BY72_9ACTN</name>
<dbReference type="KEGG" id="saqu:EJC51_03015"/>
<sequence length="237" mass="23962">MTVRGGCRATRAGVFAAVCVLLAALGHAMMSGTPVPWWAMGAGAAATGAAGWLLAGRERGRTLIVAVVTAVQAVLHETFSLAQTLSPTAAPKPRIGAGAMPMGAMDMGSMGAMDMGFMGGMDMGSAAHLGHGAVGMDHMHGMGGTSGAATVGMFAAHLVAAVLCGLWLAYGERAVFRLLRAAAAWLAAPLRLLLALPVPSGPPRVRRWRGAACPAPVRLLLCSALTFRGPPTGAAVI</sequence>
<feature type="transmembrane region" description="Helical" evidence="1">
    <location>
        <begin position="36"/>
        <end position="55"/>
    </location>
</feature>
<dbReference type="AlphaFoldDB" id="A0A3Q9BY72"/>
<protein>
    <recommendedName>
        <fullName evidence="4">PE-PGRS family protein</fullName>
    </recommendedName>
</protein>
<dbReference type="RefSeq" id="WP_126269554.1">
    <property type="nucleotide sequence ID" value="NZ_CP034463.1"/>
</dbReference>
<evidence type="ECO:0000313" key="2">
    <source>
        <dbReference type="EMBL" id="AZP15169.1"/>
    </source>
</evidence>
<keyword evidence="1" id="KW-0812">Transmembrane</keyword>
<feature type="transmembrane region" description="Helical" evidence="1">
    <location>
        <begin position="12"/>
        <end position="30"/>
    </location>
</feature>
<feature type="transmembrane region" description="Helical" evidence="1">
    <location>
        <begin position="148"/>
        <end position="170"/>
    </location>
</feature>
<keyword evidence="1" id="KW-1133">Transmembrane helix</keyword>
<keyword evidence="1" id="KW-0472">Membrane</keyword>
<accession>A0A3Q9BY72</accession>
<evidence type="ECO:0008006" key="4">
    <source>
        <dbReference type="Google" id="ProtNLM"/>
    </source>
</evidence>
<keyword evidence="3" id="KW-1185">Reference proteome</keyword>
<dbReference type="EMBL" id="CP034463">
    <property type="protein sequence ID" value="AZP15169.1"/>
    <property type="molecule type" value="Genomic_DNA"/>
</dbReference>
<evidence type="ECO:0000313" key="3">
    <source>
        <dbReference type="Proteomes" id="UP000280197"/>
    </source>
</evidence>
<gene>
    <name evidence="2" type="ORF">EJC51_03015</name>
</gene>
<dbReference type="Proteomes" id="UP000280197">
    <property type="component" value="Chromosome"/>
</dbReference>
<reference evidence="2 3" key="1">
    <citation type="submission" date="2018-12" db="EMBL/GenBank/DDBJ databases">
        <authorList>
            <person name="Li K."/>
        </authorList>
    </citation>
    <scope>NUCLEOTIDE SEQUENCE [LARGE SCALE GENOMIC DNA]</scope>
    <source>
        <strain evidence="3">CR22</strain>
    </source>
</reference>
<proteinExistence type="predicted"/>
<organism evidence="2 3">
    <name type="scientific">Streptomyces aquilus</name>
    <dbReference type="NCBI Taxonomy" id="2548456"/>
    <lineage>
        <taxon>Bacteria</taxon>
        <taxon>Bacillati</taxon>
        <taxon>Actinomycetota</taxon>
        <taxon>Actinomycetes</taxon>
        <taxon>Kitasatosporales</taxon>
        <taxon>Streptomycetaceae</taxon>
        <taxon>Streptomyces</taxon>
    </lineage>
</organism>
<evidence type="ECO:0000256" key="1">
    <source>
        <dbReference type="SAM" id="Phobius"/>
    </source>
</evidence>